<accession>A0A1Y1IBN1</accession>
<dbReference type="AlphaFoldDB" id="A0A1Y1IBN1"/>
<feature type="domain" description="Cyclic nucleotide-binding" evidence="1">
    <location>
        <begin position="74"/>
        <end position="150"/>
    </location>
</feature>
<dbReference type="Proteomes" id="UP000054558">
    <property type="component" value="Unassembled WGS sequence"/>
</dbReference>
<protein>
    <recommendedName>
        <fullName evidence="1">Cyclic nucleotide-binding domain-containing protein</fullName>
    </recommendedName>
</protein>
<gene>
    <name evidence="2" type="ORF">KFL_004220125</name>
</gene>
<dbReference type="Gene3D" id="2.60.120.10">
    <property type="entry name" value="Jelly Rolls"/>
    <property type="match status" value="1"/>
</dbReference>
<dbReference type="CDD" id="cd00038">
    <property type="entry name" value="CAP_ED"/>
    <property type="match status" value="1"/>
</dbReference>
<sequence>MSYGSMRTQREGLPPAALAKAIISLVDGRKRFPSEAQPQAALLLARLSPFVAEQPPRVQLDICGLLRLERCYNGQVLQRQGGRGRSFYILLKGLVEETVAAADRSRTDLVRALRPGDSFGAEAIRKRKYTCPTAIQCQSPCYFLKLDKASRNTFNAAWLLKQNEESHL</sequence>
<evidence type="ECO:0000259" key="1">
    <source>
        <dbReference type="PROSITE" id="PS50042"/>
    </source>
</evidence>
<dbReference type="PANTHER" id="PTHR23011:SF28">
    <property type="entry name" value="CYCLIC NUCLEOTIDE-BINDING DOMAIN CONTAINING PROTEIN"/>
    <property type="match status" value="1"/>
</dbReference>
<dbReference type="SMART" id="SM00100">
    <property type="entry name" value="cNMP"/>
    <property type="match status" value="1"/>
</dbReference>
<dbReference type="EMBL" id="DF237371">
    <property type="protein sequence ID" value="GAQ88374.1"/>
    <property type="molecule type" value="Genomic_DNA"/>
</dbReference>
<dbReference type="InterPro" id="IPR000595">
    <property type="entry name" value="cNMP-bd_dom"/>
</dbReference>
<keyword evidence="3" id="KW-1185">Reference proteome</keyword>
<dbReference type="InterPro" id="IPR014710">
    <property type="entry name" value="RmlC-like_jellyroll"/>
</dbReference>
<dbReference type="PROSITE" id="PS50042">
    <property type="entry name" value="CNMP_BINDING_3"/>
    <property type="match status" value="1"/>
</dbReference>
<dbReference type="InterPro" id="IPR018490">
    <property type="entry name" value="cNMP-bd_dom_sf"/>
</dbReference>
<name>A0A1Y1IBN1_KLENI</name>
<dbReference type="Pfam" id="PF00027">
    <property type="entry name" value="cNMP_binding"/>
    <property type="match status" value="1"/>
</dbReference>
<proteinExistence type="predicted"/>
<dbReference type="SUPFAM" id="SSF51206">
    <property type="entry name" value="cAMP-binding domain-like"/>
    <property type="match status" value="1"/>
</dbReference>
<dbReference type="PANTHER" id="PTHR23011">
    <property type="entry name" value="CYCLIC NUCLEOTIDE-BINDING DOMAIN CONTAINING PROTEIN"/>
    <property type="match status" value="1"/>
</dbReference>
<evidence type="ECO:0000313" key="3">
    <source>
        <dbReference type="Proteomes" id="UP000054558"/>
    </source>
</evidence>
<reference evidence="2 3" key="1">
    <citation type="journal article" date="2014" name="Nat. Commun.">
        <title>Klebsormidium flaccidum genome reveals primary factors for plant terrestrial adaptation.</title>
        <authorList>
            <person name="Hori K."/>
            <person name="Maruyama F."/>
            <person name="Fujisawa T."/>
            <person name="Togashi T."/>
            <person name="Yamamoto N."/>
            <person name="Seo M."/>
            <person name="Sato S."/>
            <person name="Yamada T."/>
            <person name="Mori H."/>
            <person name="Tajima N."/>
            <person name="Moriyama T."/>
            <person name="Ikeuchi M."/>
            <person name="Watanabe M."/>
            <person name="Wada H."/>
            <person name="Kobayashi K."/>
            <person name="Saito M."/>
            <person name="Masuda T."/>
            <person name="Sasaki-Sekimoto Y."/>
            <person name="Mashiguchi K."/>
            <person name="Awai K."/>
            <person name="Shimojima M."/>
            <person name="Masuda S."/>
            <person name="Iwai M."/>
            <person name="Nobusawa T."/>
            <person name="Narise T."/>
            <person name="Kondo S."/>
            <person name="Saito H."/>
            <person name="Sato R."/>
            <person name="Murakawa M."/>
            <person name="Ihara Y."/>
            <person name="Oshima-Yamada Y."/>
            <person name="Ohtaka K."/>
            <person name="Satoh M."/>
            <person name="Sonobe K."/>
            <person name="Ishii M."/>
            <person name="Ohtani R."/>
            <person name="Kanamori-Sato M."/>
            <person name="Honoki R."/>
            <person name="Miyazaki D."/>
            <person name="Mochizuki H."/>
            <person name="Umetsu J."/>
            <person name="Higashi K."/>
            <person name="Shibata D."/>
            <person name="Kamiya Y."/>
            <person name="Sato N."/>
            <person name="Nakamura Y."/>
            <person name="Tabata S."/>
            <person name="Ida S."/>
            <person name="Kurokawa K."/>
            <person name="Ohta H."/>
        </authorList>
    </citation>
    <scope>NUCLEOTIDE SEQUENCE [LARGE SCALE GENOMIC DNA]</scope>
    <source>
        <strain evidence="2 3">NIES-2285</strain>
    </source>
</reference>
<organism evidence="2 3">
    <name type="scientific">Klebsormidium nitens</name>
    <name type="common">Green alga</name>
    <name type="synonym">Ulothrix nitens</name>
    <dbReference type="NCBI Taxonomy" id="105231"/>
    <lineage>
        <taxon>Eukaryota</taxon>
        <taxon>Viridiplantae</taxon>
        <taxon>Streptophyta</taxon>
        <taxon>Klebsormidiophyceae</taxon>
        <taxon>Klebsormidiales</taxon>
        <taxon>Klebsormidiaceae</taxon>
        <taxon>Klebsormidium</taxon>
    </lineage>
</organism>
<evidence type="ECO:0000313" key="2">
    <source>
        <dbReference type="EMBL" id="GAQ88374.1"/>
    </source>
</evidence>